<gene>
    <name evidence="2" type="ORF">MA16_Dca015083</name>
</gene>
<dbReference type="Pfam" id="PF13966">
    <property type="entry name" value="zf-RVT"/>
    <property type="match status" value="1"/>
</dbReference>
<dbReference type="PANTHER" id="PTHR33116">
    <property type="entry name" value="REVERSE TRANSCRIPTASE ZINC-BINDING DOMAIN-CONTAINING PROTEIN-RELATED-RELATED"/>
    <property type="match status" value="1"/>
</dbReference>
<dbReference type="Gene3D" id="3.30.70.270">
    <property type="match status" value="1"/>
</dbReference>
<dbReference type="SUPFAM" id="SSF56672">
    <property type="entry name" value="DNA/RNA polymerases"/>
    <property type="match status" value="1"/>
</dbReference>
<evidence type="ECO:0000259" key="1">
    <source>
        <dbReference type="PROSITE" id="PS50878"/>
    </source>
</evidence>
<dbReference type="EMBL" id="KZ503414">
    <property type="protein sequence ID" value="PKU64553.1"/>
    <property type="molecule type" value="Genomic_DNA"/>
</dbReference>
<dbReference type="InterPro" id="IPR043502">
    <property type="entry name" value="DNA/RNA_pol_sf"/>
</dbReference>
<dbReference type="AlphaFoldDB" id="A0A2I0VME3"/>
<dbReference type="STRING" id="906689.A0A2I0VME3"/>
<dbReference type="PROSITE" id="PS50878">
    <property type="entry name" value="RT_POL"/>
    <property type="match status" value="1"/>
</dbReference>
<organism evidence="2 3">
    <name type="scientific">Dendrobium catenatum</name>
    <dbReference type="NCBI Taxonomy" id="906689"/>
    <lineage>
        <taxon>Eukaryota</taxon>
        <taxon>Viridiplantae</taxon>
        <taxon>Streptophyta</taxon>
        <taxon>Embryophyta</taxon>
        <taxon>Tracheophyta</taxon>
        <taxon>Spermatophyta</taxon>
        <taxon>Magnoliopsida</taxon>
        <taxon>Liliopsida</taxon>
        <taxon>Asparagales</taxon>
        <taxon>Orchidaceae</taxon>
        <taxon>Epidendroideae</taxon>
        <taxon>Malaxideae</taxon>
        <taxon>Dendrobiinae</taxon>
        <taxon>Dendrobium</taxon>
    </lineage>
</organism>
<protein>
    <submittedName>
        <fullName evidence="2">Ribonuclease H protein</fullName>
    </submittedName>
</protein>
<name>A0A2I0VME3_9ASPA</name>
<accession>A0A2I0VME3</accession>
<dbReference type="InterPro" id="IPR026960">
    <property type="entry name" value="RVT-Znf"/>
</dbReference>
<reference evidence="2 3" key="2">
    <citation type="journal article" date="2017" name="Nature">
        <title>The Apostasia genome and the evolution of orchids.</title>
        <authorList>
            <person name="Zhang G.Q."/>
            <person name="Liu K.W."/>
            <person name="Li Z."/>
            <person name="Lohaus R."/>
            <person name="Hsiao Y.Y."/>
            <person name="Niu S.C."/>
            <person name="Wang J.Y."/>
            <person name="Lin Y.C."/>
            <person name="Xu Q."/>
            <person name="Chen L.J."/>
            <person name="Yoshida K."/>
            <person name="Fujiwara S."/>
            <person name="Wang Z.W."/>
            <person name="Zhang Y.Q."/>
            <person name="Mitsuda N."/>
            <person name="Wang M."/>
            <person name="Liu G.H."/>
            <person name="Pecoraro L."/>
            <person name="Huang H.X."/>
            <person name="Xiao X.J."/>
            <person name="Lin M."/>
            <person name="Wu X.Y."/>
            <person name="Wu W.L."/>
            <person name="Chen Y.Y."/>
            <person name="Chang S.B."/>
            <person name="Sakamoto S."/>
            <person name="Ohme-Takagi M."/>
            <person name="Yagi M."/>
            <person name="Zeng S.J."/>
            <person name="Shen C.Y."/>
            <person name="Yeh C.M."/>
            <person name="Luo Y.B."/>
            <person name="Tsai W.C."/>
            <person name="Van de Peer Y."/>
            <person name="Liu Z.J."/>
        </authorList>
    </citation>
    <scope>NUCLEOTIDE SEQUENCE [LARGE SCALE GENOMIC DNA]</scope>
    <source>
        <tissue evidence="2">The whole plant</tissue>
    </source>
</reference>
<keyword evidence="3" id="KW-1185">Reference proteome</keyword>
<dbReference type="PANTHER" id="PTHR33116:SF78">
    <property type="entry name" value="OS12G0587133 PROTEIN"/>
    <property type="match status" value="1"/>
</dbReference>
<reference evidence="2 3" key="1">
    <citation type="journal article" date="2016" name="Sci. Rep.">
        <title>The Dendrobium catenatum Lindl. genome sequence provides insights into polysaccharide synthase, floral development and adaptive evolution.</title>
        <authorList>
            <person name="Zhang G.Q."/>
            <person name="Xu Q."/>
            <person name="Bian C."/>
            <person name="Tsai W.C."/>
            <person name="Yeh C.M."/>
            <person name="Liu K.W."/>
            <person name="Yoshida K."/>
            <person name="Zhang L.S."/>
            <person name="Chang S.B."/>
            <person name="Chen F."/>
            <person name="Shi Y."/>
            <person name="Su Y.Y."/>
            <person name="Zhang Y.Q."/>
            <person name="Chen L.J."/>
            <person name="Yin Y."/>
            <person name="Lin M."/>
            <person name="Huang H."/>
            <person name="Deng H."/>
            <person name="Wang Z.W."/>
            <person name="Zhu S.L."/>
            <person name="Zhao X."/>
            <person name="Deng C."/>
            <person name="Niu S.C."/>
            <person name="Huang J."/>
            <person name="Wang M."/>
            <person name="Liu G.H."/>
            <person name="Yang H.J."/>
            <person name="Xiao X.J."/>
            <person name="Hsiao Y.Y."/>
            <person name="Wu W.L."/>
            <person name="Chen Y.Y."/>
            <person name="Mitsuda N."/>
            <person name="Ohme-Takagi M."/>
            <person name="Luo Y.B."/>
            <person name="Van de Peer Y."/>
            <person name="Liu Z.J."/>
        </authorList>
    </citation>
    <scope>NUCLEOTIDE SEQUENCE [LARGE SCALE GENOMIC DNA]</scope>
    <source>
        <tissue evidence="2">The whole plant</tissue>
    </source>
</reference>
<sequence length="751" mass="85597">MADALCLTTMVLDDEVKYAVFSGKSNSAPGPDGYNFHFYKSAWQVIALVVIRAVKSFFQKCYMPNGVKATALAIVPKHKYASNISEYRPIALCNVFYKIIAKVLAERMKPVMNAIVKDNQAGFVKSRVSTDNILLANDILFYAGKKRGGKYFCAKLDIKKAFDSVSRDFLLERMLQKGFPSLFVNWIKSCISNVNYSILLNGTLEGYFSSSAGLRQGCPLSPYLFCIVMDAFSNLLEYRGFRGISHKEYSLSHLLYADDVLIFGEASSENCNILASILMDFANATGLNINYDKCSIMFPRNLRNAQEVCQALSIHNIVNNITYLGIPLSFYRLKIADFLPLMDSVSKKMNGWKACLLSFAGRMQYIKFTIQNTIAYWIRGSIMPKTVHKFIKRSSSKFLFFGDNMEVKKLHMVAWDKICLPKNKGGLGIPSISALQYAYNCSVIYRMYNVSSPLSNWLLCVYKSPWMAPPAAASKIWKSICKTALAVKHCFTFNITRSAPISLKYDHWCRNHTITEFLGGSFQGYCPDITLNTLICGNQWVFPDSIPASLRSIIEGFNIPATDGNCLLWKNTNSYKFKSFIDEFYSDYQTCCWHKAIWPKKCISKHSVFAWLALVRGLKTADALIYRNINVPARCSLCYAFNESINHLFFECDYVFAVLTAVIPGLKSFLFRPSIMQVFEWIKGKHSGNKRVKHFFYMIICCVIYHTWKERNGRRFGNASICHATLSMNVRRNISDRIIGWKNYWSYLELL</sequence>
<evidence type="ECO:0000313" key="2">
    <source>
        <dbReference type="EMBL" id="PKU64553.1"/>
    </source>
</evidence>
<feature type="domain" description="Reverse transcriptase" evidence="1">
    <location>
        <begin position="56"/>
        <end position="328"/>
    </location>
</feature>
<dbReference type="InterPro" id="IPR000477">
    <property type="entry name" value="RT_dom"/>
</dbReference>
<dbReference type="Proteomes" id="UP000233837">
    <property type="component" value="Unassembled WGS sequence"/>
</dbReference>
<dbReference type="Pfam" id="PF00078">
    <property type="entry name" value="RVT_1"/>
    <property type="match status" value="1"/>
</dbReference>
<dbReference type="InterPro" id="IPR043128">
    <property type="entry name" value="Rev_trsase/Diguanyl_cyclase"/>
</dbReference>
<evidence type="ECO:0000313" key="3">
    <source>
        <dbReference type="Proteomes" id="UP000233837"/>
    </source>
</evidence>
<dbReference type="CDD" id="cd01650">
    <property type="entry name" value="RT_nLTR_like"/>
    <property type="match status" value="1"/>
</dbReference>
<proteinExistence type="predicted"/>